<evidence type="ECO:0000313" key="4">
    <source>
        <dbReference type="Proteomes" id="UP000593842"/>
    </source>
</evidence>
<dbReference type="Pfam" id="PF14261">
    <property type="entry name" value="DUF4351"/>
    <property type="match status" value="1"/>
</dbReference>
<accession>A0A7I8E7V3</accession>
<evidence type="ECO:0000259" key="1">
    <source>
        <dbReference type="Pfam" id="PF04754"/>
    </source>
</evidence>
<evidence type="ECO:0008006" key="5">
    <source>
        <dbReference type="Google" id="ProtNLM"/>
    </source>
</evidence>
<dbReference type="EMBL" id="AP024085">
    <property type="protein sequence ID" value="BCL58665.1"/>
    <property type="molecule type" value="Genomic_DNA"/>
</dbReference>
<dbReference type="GO" id="GO:1990238">
    <property type="term" value="F:double-stranded DNA endonuclease activity"/>
    <property type="evidence" value="ECO:0007669"/>
    <property type="project" value="TreeGrafter"/>
</dbReference>
<reference evidence="4" key="1">
    <citation type="submission" date="2020-09" db="EMBL/GenBank/DDBJ databases">
        <title>Complete genome sequencing of Faecalibacillus intestinalis strain 14EGH31.</title>
        <authorList>
            <person name="Sakamoto M."/>
            <person name="Murakami T."/>
            <person name="Mori H."/>
        </authorList>
    </citation>
    <scope>NUCLEOTIDE SEQUENCE [LARGE SCALE GENOMIC DNA]</scope>
    <source>
        <strain evidence="4">14EGH31</strain>
    </source>
</reference>
<sequence length="313" mass="36346">MIPINKVTSDSACRIFLSNDVSFASFINAVVFEGEQLIRPENLVRYENDTAFIINDSKRIEDKKRRRDIVVKSDINGIYCILGVEHQSSVDQAMVVRCAIYEMLEYLKQLENKEYKRLVPQIMVAFYTGPKKWNVPVKLSDYFEIPEELKKCFNDWKIILVDVKEMDTSKIKDEQTRYFIEAIQAMYKGDYIKLHQKRKMNTNNLIYAAIITGSLDMIKDIVEGDEMDMCEGMERMAEGFRSEGREEGILVGRNEGKLEEKQNTLLMQLRCKLGDLSKETENTIRSSTMEKVNKLTVSIFDIQSENDVLKLIH</sequence>
<feature type="domain" description="Transposase (putative) YhgA-like" evidence="1">
    <location>
        <begin position="78"/>
        <end position="197"/>
    </location>
</feature>
<feature type="domain" description="DUF4351" evidence="2">
    <location>
        <begin position="255"/>
        <end position="308"/>
    </location>
</feature>
<dbReference type="KEGG" id="fit:Fi14EGH31_23770"/>
<dbReference type="PANTHER" id="PTHR34611:SF2">
    <property type="entry name" value="INACTIVE RECOMBINATION-PROMOTING NUCLEASE-LIKE PROTEIN RPNE-RELATED"/>
    <property type="match status" value="1"/>
</dbReference>
<gene>
    <name evidence="3" type="ORF">Fi14EGH31_23770</name>
</gene>
<dbReference type="GeneID" id="70580817"/>
<dbReference type="PANTHER" id="PTHR34611">
    <property type="match status" value="1"/>
</dbReference>
<organism evidence="3 4">
    <name type="scientific">Faecalibacillus intestinalis</name>
    <dbReference type="NCBI Taxonomy" id="1982626"/>
    <lineage>
        <taxon>Bacteria</taxon>
        <taxon>Bacillati</taxon>
        <taxon>Bacillota</taxon>
        <taxon>Erysipelotrichia</taxon>
        <taxon>Erysipelotrichales</taxon>
        <taxon>Coprobacillaceae</taxon>
        <taxon>Faecalibacillus</taxon>
    </lineage>
</organism>
<name>A0A7I8E7V3_9FIRM</name>
<dbReference type="Pfam" id="PF04754">
    <property type="entry name" value="Transposase_31"/>
    <property type="match status" value="1"/>
</dbReference>
<dbReference type="Proteomes" id="UP000593842">
    <property type="component" value="Chromosome"/>
</dbReference>
<dbReference type="GO" id="GO:0006310">
    <property type="term" value="P:DNA recombination"/>
    <property type="evidence" value="ECO:0007669"/>
    <property type="project" value="TreeGrafter"/>
</dbReference>
<proteinExistence type="predicted"/>
<dbReference type="InterPro" id="IPR006842">
    <property type="entry name" value="Transposase_31"/>
</dbReference>
<dbReference type="InterPro" id="IPR051699">
    <property type="entry name" value="Rpn/YhgA-like_nuclease"/>
</dbReference>
<dbReference type="InterPro" id="IPR025587">
    <property type="entry name" value="DUF4351"/>
</dbReference>
<dbReference type="RefSeq" id="WP_200764869.1">
    <property type="nucleotide sequence ID" value="NZ_AP024085.1"/>
</dbReference>
<dbReference type="AlphaFoldDB" id="A0A7I8E7V3"/>
<protein>
    <recommendedName>
        <fullName evidence="5">DUF4351 domain-containing protein</fullName>
    </recommendedName>
</protein>
<evidence type="ECO:0000313" key="3">
    <source>
        <dbReference type="EMBL" id="BCL58665.1"/>
    </source>
</evidence>
<evidence type="ECO:0000259" key="2">
    <source>
        <dbReference type="Pfam" id="PF14261"/>
    </source>
</evidence>